<feature type="compositionally biased region" description="Polar residues" evidence="3">
    <location>
        <begin position="87"/>
        <end position="106"/>
    </location>
</feature>
<dbReference type="Pfam" id="PF14327">
    <property type="entry name" value="CSTF2_hinge"/>
    <property type="match status" value="1"/>
</dbReference>
<organism evidence="6 7">
    <name type="scientific">Mycena sanguinolenta</name>
    <dbReference type="NCBI Taxonomy" id="230812"/>
    <lineage>
        <taxon>Eukaryota</taxon>
        <taxon>Fungi</taxon>
        <taxon>Dikarya</taxon>
        <taxon>Basidiomycota</taxon>
        <taxon>Agaricomycotina</taxon>
        <taxon>Agaricomycetes</taxon>
        <taxon>Agaricomycetidae</taxon>
        <taxon>Agaricales</taxon>
        <taxon>Marasmiineae</taxon>
        <taxon>Mycenaceae</taxon>
        <taxon>Mycena</taxon>
    </lineage>
</organism>
<gene>
    <name evidence="6" type="ORF">MSAN_01383900</name>
</gene>
<evidence type="ECO:0000256" key="3">
    <source>
        <dbReference type="SAM" id="MobiDB-lite"/>
    </source>
</evidence>
<name>A0A8H7D0A0_9AGAR</name>
<accession>A0A8H7D0A0</accession>
<dbReference type="InterPro" id="IPR025742">
    <property type="entry name" value="CSTF2_hinge"/>
</dbReference>
<sequence>MSNQFATEQLLELLLTLKKTTPAAARQILNDRPPIAYALISLMVSMNAINFDVFQKILSDYGAANAQAVQAPVPAPAPLSAVPPHLQPTSQPNSRTNTPPTQVPYQNQPQGAYAYPPAGRGYNGGYNSTPPAGYNTPPPRPAAAVPDPLAAFPEDQRQMIMGVLAMTPEQINNLPPADRASIMQLRATLGFPPM</sequence>
<dbReference type="AlphaFoldDB" id="A0A8H7D0A0"/>
<evidence type="ECO:0008006" key="8">
    <source>
        <dbReference type="Google" id="ProtNLM"/>
    </source>
</evidence>
<evidence type="ECO:0000313" key="7">
    <source>
        <dbReference type="Proteomes" id="UP000623467"/>
    </source>
</evidence>
<dbReference type="GO" id="GO:0005847">
    <property type="term" value="C:mRNA cleavage and polyadenylation specificity factor complex"/>
    <property type="evidence" value="ECO:0007669"/>
    <property type="project" value="TreeGrafter"/>
</dbReference>
<keyword evidence="7" id="KW-1185">Reference proteome</keyword>
<evidence type="ECO:0000256" key="2">
    <source>
        <dbReference type="ARBA" id="ARBA00023242"/>
    </source>
</evidence>
<feature type="domain" description="Transcription termination and cleavage factor C-terminal" evidence="4">
    <location>
        <begin position="155"/>
        <end position="187"/>
    </location>
</feature>
<reference evidence="6" key="1">
    <citation type="submission" date="2020-05" db="EMBL/GenBank/DDBJ databases">
        <title>Mycena genomes resolve the evolution of fungal bioluminescence.</title>
        <authorList>
            <person name="Tsai I.J."/>
        </authorList>
    </citation>
    <scope>NUCLEOTIDE SEQUENCE</scope>
    <source>
        <strain evidence="6">160909Yilan</strain>
    </source>
</reference>
<dbReference type="Gene3D" id="1.10.20.70">
    <property type="entry name" value="Transcription termination and cleavage factor, C-terminal domain"/>
    <property type="match status" value="1"/>
</dbReference>
<feature type="domain" description="Cleavage stimulation factor subunit 2 hinge" evidence="5">
    <location>
        <begin position="5"/>
        <end position="58"/>
    </location>
</feature>
<evidence type="ECO:0000259" key="4">
    <source>
        <dbReference type="Pfam" id="PF14304"/>
    </source>
</evidence>
<evidence type="ECO:0000256" key="1">
    <source>
        <dbReference type="ARBA" id="ARBA00004123"/>
    </source>
</evidence>
<feature type="compositionally biased region" description="Low complexity" evidence="3">
    <location>
        <begin position="75"/>
        <end position="84"/>
    </location>
</feature>
<dbReference type="OrthoDB" id="272703at2759"/>
<proteinExistence type="predicted"/>
<comment type="caution">
    <text evidence="6">The sequence shown here is derived from an EMBL/GenBank/DDBJ whole genome shotgun (WGS) entry which is preliminary data.</text>
</comment>
<dbReference type="GO" id="GO:0003729">
    <property type="term" value="F:mRNA binding"/>
    <property type="evidence" value="ECO:0007669"/>
    <property type="project" value="TreeGrafter"/>
</dbReference>
<protein>
    <recommendedName>
        <fullName evidence="8">Cleavage stimulation factor subunit 2 hinge domain-containing protein</fullName>
    </recommendedName>
</protein>
<dbReference type="Proteomes" id="UP000623467">
    <property type="component" value="Unassembled WGS sequence"/>
</dbReference>
<dbReference type="GO" id="GO:0031124">
    <property type="term" value="P:mRNA 3'-end processing"/>
    <property type="evidence" value="ECO:0007669"/>
    <property type="project" value="InterPro"/>
</dbReference>
<dbReference type="InterPro" id="IPR038192">
    <property type="entry name" value="CSTF_C_sf"/>
</dbReference>
<evidence type="ECO:0000313" key="6">
    <source>
        <dbReference type="EMBL" id="KAF7354702.1"/>
    </source>
</evidence>
<comment type="subcellular location">
    <subcellularLocation>
        <location evidence="1">Nucleus</location>
    </subcellularLocation>
</comment>
<dbReference type="PANTHER" id="PTHR45735:SF2">
    <property type="entry name" value="CLEAVAGE STIMULATION FACTOR SUBUNIT 2"/>
    <property type="match status" value="1"/>
</dbReference>
<feature type="region of interest" description="Disordered" evidence="3">
    <location>
        <begin position="75"/>
        <end position="106"/>
    </location>
</feature>
<dbReference type="PANTHER" id="PTHR45735">
    <property type="entry name" value="CLEAVAGE STIMULATION FACTOR SUBUNIT 2"/>
    <property type="match status" value="1"/>
</dbReference>
<keyword evidence="2" id="KW-0539">Nucleus</keyword>
<dbReference type="Pfam" id="PF14304">
    <property type="entry name" value="CSTF_C"/>
    <property type="match status" value="1"/>
</dbReference>
<dbReference type="InterPro" id="IPR026896">
    <property type="entry name" value="CSTF_C"/>
</dbReference>
<evidence type="ECO:0000259" key="5">
    <source>
        <dbReference type="Pfam" id="PF14327"/>
    </source>
</evidence>
<dbReference type="EMBL" id="JACAZH010000011">
    <property type="protein sequence ID" value="KAF7354702.1"/>
    <property type="molecule type" value="Genomic_DNA"/>
</dbReference>